<organism evidence="2 3">
    <name type="scientific">Lepraria neglecta</name>
    <dbReference type="NCBI Taxonomy" id="209136"/>
    <lineage>
        <taxon>Eukaryota</taxon>
        <taxon>Fungi</taxon>
        <taxon>Dikarya</taxon>
        <taxon>Ascomycota</taxon>
        <taxon>Pezizomycotina</taxon>
        <taxon>Lecanoromycetes</taxon>
        <taxon>OSLEUM clade</taxon>
        <taxon>Lecanoromycetidae</taxon>
        <taxon>Lecanorales</taxon>
        <taxon>Lecanorineae</taxon>
        <taxon>Stereocaulaceae</taxon>
        <taxon>Lepraria</taxon>
    </lineage>
</organism>
<dbReference type="Proteomes" id="UP001276659">
    <property type="component" value="Unassembled WGS sequence"/>
</dbReference>
<accession>A0AAD9Z3A8</accession>
<sequence>MSSKNKLQIYAPLTTDCEIRLVHLLPGDKADDLVCEVQHARLDDIPSYECLSYRWGHDKAGAINLGGDARLELNENLLNALRFLRQQDTTRVLWADQICINQVDNEEKTKQVELMGEIYQSASRVIAWLGLADDKTPSTFEFLNSLYSSARNNYIREMAHNKELGAPDALFDNKKPKNDLVPIRDAADFMLELVRAKLGHDVDHESASYLLSLIALLRDMRPRNATDPRDKVFALLNVAVNNNVLGIKPDYTTDWPEAYTKTSRWLLTNQKGLSFLKLVEVKAKMESRIPSWVPDFRSHDHMNFLYQPRMIIRKTNLYCSAGNSQAFFRDVNDPNLLAVRALYVGTIKSVSEPPGNLLGNVALGQRVLDGGEWPQVAHGWAKNGLYDPTGESILAAYARLRAGDCVGRLSSNVKERPLAEDYPSPGEFLFDANADWLLRGDRDDIGMTILGQTTRRRMFFTDTGYLGLMHRSNRVGDKVFVLLGGDMPFVLRPKGDRFLFRGEAYVHGIMDGEALTKARQRADPSWTPTTGWFEELRNGSLPFDTEEIILE</sequence>
<dbReference type="InterPro" id="IPR010730">
    <property type="entry name" value="HET"/>
</dbReference>
<dbReference type="Pfam" id="PF06985">
    <property type="entry name" value="HET"/>
    <property type="match status" value="1"/>
</dbReference>
<evidence type="ECO:0000313" key="2">
    <source>
        <dbReference type="EMBL" id="KAK3169547.1"/>
    </source>
</evidence>
<feature type="domain" description="Heterokaryon incompatibility" evidence="1">
    <location>
        <begin position="48"/>
        <end position="153"/>
    </location>
</feature>
<proteinExistence type="predicted"/>
<protein>
    <recommendedName>
        <fullName evidence="1">Heterokaryon incompatibility domain-containing protein</fullName>
    </recommendedName>
</protein>
<comment type="caution">
    <text evidence="2">The sequence shown here is derived from an EMBL/GenBank/DDBJ whole genome shotgun (WGS) entry which is preliminary data.</text>
</comment>
<evidence type="ECO:0000313" key="3">
    <source>
        <dbReference type="Proteomes" id="UP001276659"/>
    </source>
</evidence>
<dbReference type="InterPro" id="IPR052895">
    <property type="entry name" value="HetReg/Transcr_Mod"/>
</dbReference>
<dbReference type="EMBL" id="JASNWA010000009">
    <property type="protein sequence ID" value="KAK3169547.1"/>
    <property type="molecule type" value="Genomic_DNA"/>
</dbReference>
<keyword evidence="3" id="KW-1185">Reference proteome</keyword>
<dbReference type="AlphaFoldDB" id="A0AAD9Z3A8"/>
<dbReference type="PANTHER" id="PTHR24148">
    <property type="entry name" value="ANKYRIN REPEAT DOMAIN-CONTAINING PROTEIN 39 HOMOLOG-RELATED"/>
    <property type="match status" value="1"/>
</dbReference>
<dbReference type="Pfam" id="PF26639">
    <property type="entry name" value="Het-6_barrel"/>
    <property type="match status" value="1"/>
</dbReference>
<reference evidence="2" key="1">
    <citation type="submission" date="2022-11" db="EMBL/GenBank/DDBJ databases">
        <title>Chromosomal genome sequence assembly and mating type (MAT) locus characterization of the leprose asexual lichenized fungus Lepraria neglecta (Nyl.) Erichsen.</title>
        <authorList>
            <person name="Allen J.L."/>
            <person name="Pfeffer B."/>
        </authorList>
    </citation>
    <scope>NUCLEOTIDE SEQUENCE</scope>
    <source>
        <strain evidence="2">Allen 5258</strain>
    </source>
</reference>
<evidence type="ECO:0000259" key="1">
    <source>
        <dbReference type="Pfam" id="PF06985"/>
    </source>
</evidence>
<name>A0AAD9Z3A8_9LECA</name>
<gene>
    <name evidence="2" type="ORF">OEA41_008931</name>
</gene>
<dbReference type="PANTHER" id="PTHR24148:SF64">
    <property type="entry name" value="HETEROKARYON INCOMPATIBILITY DOMAIN-CONTAINING PROTEIN"/>
    <property type="match status" value="1"/>
</dbReference>